<evidence type="ECO:0008006" key="3">
    <source>
        <dbReference type="Google" id="ProtNLM"/>
    </source>
</evidence>
<accession>A0ABS6HDY6</accession>
<reference evidence="1 2" key="1">
    <citation type="submission" date="2021-01" db="EMBL/GenBank/DDBJ databases">
        <title>Roseomonas sp. nov, a bacterium isolated from an oil production mixture in Yumen Oilfield.</title>
        <authorList>
            <person name="Wu D."/>
        </authorList>
    </citation>
    <scope>NUCLEOTIDE SEQUENCE [LARGE SCALE GENOMIC DNA]</scope>
    <source>
        <strain evidence="1 2">ROY-5-3</strain>
    </source>
</reference>
<protein>
    <recommendedName>
        <fullName evidence="3">Animal haem peroxidase</fullName>
    </recommendedName>
</protein>
<evidence type="ECO:0000313" key="2">
    <source>
        <dbReference type="Proteomes" id="UP000689967"/>
    </source>
</evidence>
<evidence type="ECO:0000313" key="1">
    <source>
        <dbReference type="EMBL" id="MBU8545696.1"/>
    </source>
</evidence>
<keyword evidence="2" id="KW-1185">Reference proteome</keyword>
<dbReference type="InterPro" id="IPR019791">
    <property type="entry name" value="Haem_peroxidase_animal"/>
</dbReference>
<name>A0ABS6HDY6_9PROT</name>
<organism evidence="1 2">
    <name type="scientific">Falsiroseomonas oleicola</name>
    <dbReference type="NCBI Taxonomy" id="2801474"/>
    <lineage>
        <taxon>Bacteria</taxon>
        <taxon>Pseudomonadati</taxon>
        <taxon>Pseudomonadota</taxon>
        <taxon>Alphaproteobacteria</taxon>
        <taxon>Acetobacterales</taxon>
        <taxon>Roseomonadaceae</taxon>
        <taxon>Falsiroseomonas</taxon>
    </lineage>
</organism>
<comment type="caution">
    <text evidence="1">The sequence shown here is derived from an EMBL/GenBank/DDBJ whole genome shotgun (WGS) entry which is preliminary data.</text>
</comment>
<dbReference type="Proteomes" id="UP000689967">
    <property type="component" value="Unassembled WGS sequence"/>
</dbReference>
<dbReference type="RefSeq" id="WP_216877695.1">
    <property type="nucleotide sequence ID" value="NZ_JAERQM010000005.1"/>
</dbReference>
<sequence>MAILAVLMSDSGDEVAPDRLNRGLPAGYTYLLQLVAHDCVQSPTPFWALPGAQAQARNGRIARLRLDTLYGGGPAACPFAYAPDDPRDTARTRLRLGPMRGKAGVGRADGAQRDIARAAVPFPAGSTPKPVKASSELKAEPPFGDPLIADPRNEDNALLAQMTALFHLLHNTIAETIGMPKVTGGVSTEAPADTERRFACARAATTMIYRHILRQDLLPRLLHPEVEKVYREGGAAALLDRDEAGSGAWRPDVATYERGRVSIPLEFSHGAARFAHAMVRPHYATGDGFPRQPFREALLKTSARQPAMMPLSAGWILRWANFFPIGTPALPAPALNFSRRIMPLYSGELRMETLFQPAVPGAPAGLAFQDLISAVVSGIWSVAPLIVAVRERIKRRGWKVDPFDTSPLTAEAAREAAIILWLRECGGAAVPAEDLAQIARDPPLPFYVQFEAMHDLGGERLGVLGSILMAEVLYGAMLDDRLPGERRDGTLRDGLARLATEMQLPGRFDGVPEIGDMAAMIEFIADRNGLREACPNFL</sequence>
<dbReference type="EMBL" id="JAERQM010000005">
    <property type="protein sequence ID" value="MBU8545696.1"/>
    <property type="molecule type" value="Genomic_DNA"/>
</dbReference>
<proteinExistence type="predicted"/>
<gene>
    <name evidence="1" type="ORF">JJQ90_18370</name>
</gene>
<dbReference type="Pfam" id="PF03098">
    <property type="entry name" value="An_peroxidase"/>
    <property type="match status" value="1"/>
</dbReference>